<evidence type="ECO:0000259" key="2">
    <source>
        <dbReference type="Pfam" id="PF02397"/>
    </source>
</evidence>
<dbReference type="Pfam" id="PF02397">
    <property type="entry name" value="Bac_transf"/>
    <property type="match status" value="1"/>
</dbReference>
<sequence>MGRKSRRDDEAAHHTPVEWRLPGERPGMTALRQIDGRLGRSWDETVQLDLSHVGSRSFTSDADATSRTFRAVFDGRGAY</sequence>
<evidence type="ECO:0000256" key="1">
    <source>
        <dbReference type="SAM" id="MobiDB-lite"/>
    </source>
</evidence>
<evidence type="ECO:0000313" key="4">
    <source>
        <dbReference type="Proteomes" id="UP001550044"/>
    </source>
</evidence>
<keyword evidence="4" id="KW-1185">Reference proteome</keyword>
<feature type="region of interest" description="Disordered" evidence="1">
    <location>
        <begin position="1"/>
        <end position="23"/>
    </location>
</feature>
<feature type="domain" description="Bacterial sugar transferase" evidence="2">
    <location>
        <begin position="23"/>
        <end position="73"/>
    </location>
</feature>
<reference evidence="3 4" key="1">
    <citation type="submission" date="2024-06" db="EMBL/GenBank/DDBJ databases">
        <title>The Natural Products Discovery Center: Release of the First 8490 Sequenced Strains for Exploring Actinobacteria Biosynthetic Diversity.</title>
        <authorList>
            <person name="Kalkreuter E."/>
            <person name="Kautsar S.A."/>
            <person name="Yang D."/>
            <person name="Bader C.D."/>
            <person name="Teijaro C.N."/>
            <person name="Fluegel L."/>
            <person name="Davis C.M."/>
            <person name="Simpson J.R."/>
            <person name="Lauterbach L."/>
            <person name="Steele A.D."/>
            <person name="Gui C."/>
            <person name="Meng S."/>
            <person name="Li G."/>
            <person name="Viehrig K."/>
            <person name="Ye F."/>
            <person name="Su P."/>
            <person name="Kiefer A.F."/>
            <person name="Nichols A."/>
            <person name="Cepeda A.J."/>
            <person name="Yan W."/>
            <person name="Fan B."/>
            <person name="Jiang Y."/>
            <person name="Adhikari A."/>
            <person name="Zheng C.-J."/>
            <person name="Schuster L."/>
            <person name="Cowan T.M."/>
            <person name="Smanski M.J."/>
            <person name="Chevrette M.G."/>
            <person name="De Carvalho L.P.S."/>
            <person name="Shen B."/>
        </authorList>
    </citation>
    <scope>NUCLEOTIDE SEQUENCE [LARGE SCALE GENOMIC DNA]</scope>
    <source>
        <strain evidence="3 4">NPDC005137</strain>
    </source>
</reference>
<dbReference type="Proteomes" id="UP001550044">
    <property type="component" value="Unassembled WGS sequence"/>
</dbReference>
<name>A0ABV2UJF1_9ACTN</name>
<dbReference type="EMBL" id="JBEXIP010000048">
    <property type="protein sequence ID" value="MET8437978.1"/>
    <property type="molecule type" value="Genomic_DNA"/>
</dbReference>
<comment type="caution">
    <text evidence="3">The sequence shown here is derived from an EMBL/GenBank/DDBJ whole genome shotgun (WGS) entry which is preliminary data.</text>
</comment>
<dbReference type="InterPro" id="IPR003362">
    <property type="entry name" value="Bact_transf"/>
</dbReference>
<dbReference type="RefSeq" id="WP_356502569.1">
    <property type="nucleotide sequence ID" value="NZ_JBEXEF010000037.1"/>
</dbReference>
<evidence type="ECO:0000313" key="3">
    <source>
        <dbReference type="EMBL" id="MET8437978.1"/>
    </source>
</evidence>
<accession>A0ABV2UJF1</accession>
<organism evidence="3 4">
    <name type="scientific">Streptomyces sp. 900116325</name>
    <dbReference type="NCBI Taxonomy" id="3154295"/>
    <lineage>
        <taxon>Bacteria</taxon>
        <taxon>Bacillati</taxon>
        <taxon>Actinomycetota</taxon>
        <taxon>Actinomycetes</taxon>
        <taxon>Kitasatosporales</taxon>
        <taxon>Streptomycetaceae</taxon>
        <taxon>Streptomyces</taxon>
    </lineage>
</organism>
<gene>
    <name evidence="3" type="ORF">ABZV61_35575</name>
</gene>
<proteinExistence type="predicted"/>
<protein>
    <recommendedName>
        <fullName evidence="2">Bacterial sugar transferase domain-containing protein</fullName>
    </recommendedName>
</protein>